<accession>W7IPV3</accession>
<reference evidence="2 3" key="1">
    <citation type="journal article" date="2014" name="Genome Announc.">
        <title>Draft Genome Sequence of the Antitrypanosomally Active Sponge-Associated Bacterium Actinokineospora sp. Strain EG49.</title>
        <authorList>
            <person name="Harjes J."/>
            <person name="Ryu T."/>
            <person name="Abdelmohsen U.R."/>
            <person name="Moitinho-Silva L."/>
            <person name="Horn H."/>
            <person name="Ravasi T."/>
            <person name="Hentschel U."/>
        </authorList>
    </citation>
    <scope>NUCLEOTIDE SEQUENCE [LARGE SCALE GENOMIC DNA]</scope>
    <source>
        <strain evidence="2 3">EG49</strain>
    </source>
</reference>
<keyword evidence="3" id="KW-1185">Reference proteome</keyword>
<comment type="caution">
    <text evidence="2">The sequence shown here is derived from an EMBL/GenBank/DDBJ whole genome shotgun (WGS) entry which is preliminary data.</text>
</comment>
<name>W7IPV3_9PSEU</name>
<gene>
    <name evidence="2" type="ORF">UO65_5939</name>
</gene>
<dbReference type="EMBL" id="AYXG01000229">
    <property type="protein sequence ID" value="EWC58762.1"/>
    <property type="molecule type" value="Genomic_DNA"/>
</dbReference>
<evidence type="ECO:0000256" key="1">
    <source>
        <dbReference type="SAM" id="MobiDB-lite"/>
    </source>
</evidence>
<accession>A0A8E2X564</accession>
<protein>
    <submittedName>
        <fullName evidence="2">Uncharacterized protein</fullName>
    </submittedName>
</protein>
<evidence type="ECO:0000313" key="2">
    <source>
        <dbReference type="EMBL" id="EWC58762.1"/>
    </source>
</evidence>
<dbReference type="OrthoDB" id="9994243at2"/>
<sequence>MFKWRKERPELTDSLRVEADRRRAPAPPLPSRSPAAPPGPGLAAFLADLRPHEPVTFDSPTAKARHDAVVRLAPHPLTAELENTARELVGVTLRAYKEKRAGHEGNAVTEVRAIGARLGAQGGGFLMVLVAHRAQYLLDPDWRAARAGALRRLREQSGGEMAAVLTSGGPLVAVIEGCWADICGWQR</sequence>
<feature type="compositionally biased region" description="Basic and acidic residues" evidence="1">
    <location>
        <begin position="7"/>
        <end position="23"/>
    </location>
</feature>
<organism evidence="2 3">
    <name type="scientific">Actinokineospora spheciospongiae</name>
    <dbReference type="NCBI Taxonomy" id="909613"/>
    <lineage>
        <taxon>Bacteria</taxon>
        <taxon>Bacillati</taxon>
        <taxon>Actinomycetota</taxon>
        <taxon>Actinomycetes</taxon>
        <taxon>Pseudonocardiales</taxon>
        <taxon>Pseudonocardiaceae</taxon>
        <taxon>Actinokineospora</taxon>
    </lineage>
</organism>
<dbReference type="AlphaFoldDB" id="W7IPV3"/>
<dbReference type="Proteomes" id="UP000019277">
    <property type="component" value="Unassembled WGS sequence"/>
</dbReference>
<feature type="region of interest" description="Disordered" evidence="1">
    <location>
        <begin position="1"/>
        <end position="42"/>
    </location>
</feature>
<feature type="compositionally biased region" description="Pro residues" evidence="1">
    <location>
        <begin position="25"/>
        <end position="40"/>
    </location>
</feature>
<proteinExistence type="predicted"/>
<evidence type="ECO:0000313" key="3">
    <source>
        <dbReference type="Proteomes" id="UP000019277"/>
    </source>
</evidence>
<dbReference type="RefSeq" id="WP_146241219.1">
    <property type="nucleotide sequence ID" value="NZ_AYXG01000229.1"/>
</dbReference>